<dbReference type="PANTHER" id="PTHR33164">
    <property type="entry name" value="TRANSCRIPTIONAL REGULATOR, MARR FAMILY"/>
    <property type="match status" value="1"/>
</dbReference>
<comment type="caution">
    <text evidence="7">The sequence shown here is derived from an EMBL/GenBank/DDBJ whole genome shotgun (WGS) entry which is preliminary data.</text>
</comment>
<keyword evidence="3" id="KW-0805">Transcription regulation</keyword>
<evidence type="ECO:0000256" key="5">
    <source>
        <dbReference type="ARBA" id="ARBA00023163"/>
    </source>
</evidence>
<dbReference type="GO" id="GO:0003677">
    <property type="term" value="F:DNA binding"/>
    <property type="evidence" value="ECO:0007669"/>
    <property type="project" value="UniProtKB-KW"/>
</dbReference>
<dbReference type="Proteomes" id="UP001262410">
    <property type="component" value="Unassembled WGS sequence"/>
</dbReference>
<keyword evidence="5" id="KW-0804">Transcription</keyword>
<keyword evidence="2" id="KW-0963">Cytoplasm</keyword>
<evidence type="ECO:0000313" key="7">
    <source>
        <dbReference type="EMBL" id="MDR6292202.1"/>
    </source>
</evidence>
<dbReference type="SMART" id="SM00347">
    <property type="entry name" value="HTH_MARR"/>
    <property type="match status" value="1"/>
</dbReference>
<dbReference type="RefSeq" id="WP_309798100.1">
    <property type="nucleotide sequence ID" value="NZ_JAVDPW010000008.1"/>
</dbReference>
<dbReference type="CDD" id="cd00090">
    <property type="entry name" value="HTH_ARSR"/>
    <property type="match status" value="1"/>
</dbReference>
<dbReference type="InterPro" id="IPR000835">
    <property type="entry name" value="HTH_MarR-typ"/>
</dbReference>
<dbReference type="InterPro" id="IPR039422">
    <property type="entry name" value="MarR/SlyA-like"/>
</dbReference>
<dbReference type="Pfam" id="PF22381">
    <property type="entry name" value="Staph_reg_Sar_Rot"/>
    <property type="match status" value="1"/>
</dbReference>
<feature type="domain" description="HTH marR-type" evidence="6">
    <location>
        <begin position="12"/>
        <end position="142"/>
    </location>
</feature>
<protein>
    <submittedName>
        <fullName evidence="7">DNA-binding MarR family transcriptional regulator</fullName>
    </submittedName>
</protein>
<evidence type="ECO:0000256" key="4">
    <source>
        <dbReference type="ARBA" id="ARBA00023125"/>
    </source>
</evidence>
<evidence type="ECO:0000259" key="6">
    <source>
        <dbReference type="PROSITE" id="PS50995"/>
    </source>
</evidence>
<evidence type="ECO:0000256" key="1">
    <source>
        <dbReference type="ARBA" id="ARBA00004496"/>
    </source>
</evidence>
<dbReference type="InterPro" id="IPR036390">
    <property type="entry name" value="WH_DNA-bd_sf"/>
</dbReference>
<dbReference type="SUPFAM" id="SSF46785">
    <property type="entry name" value="Winged helix' DNA-binding domain"/>
    <property type="match status" value="1"/>
</dbReference>
<proteinExistence type="predicted"/>
<sequence>MPLPKDRPLALDEQICFTLYRTAMSINRTYKPMLDEMGITYPQYLVLNVLGEEDGRTIGTIAARLALDSSTITPLVKRMEAAGLVQRRRGPDNEREVQVRLTEAGRALFARSRCLGEALLQRSGLTLPQLDALNREIQALGAALDDQRGRGFGP</sequence>
<organism evidence="7 8">
    <name type="scientific">Inquilinus ginsengisoli</name>
    <dbReference type="NCBI Taxonomy" id="363840"/>
    <lineage>
        <taxon>Bacteria</taxon>
        <taxon>Pseudomonadati</taxon>
        <taxon>Pseudomonadota</taxon>
        <taxon>Alphaproteobacteria</taxon>
        <taxon>Rhodospirillales</taxon>
        <taxon>Rhodospirillaceae</taxon>
        <taxon>Inquilinus</taxon>
    </lineage>
</organism>
<reference evidence="7 8" key="1">
    <citation type="submission" date="2023-07" db="EMBL/GenBank/DDBJ databases">
        <title>Sorghum-associated microbial communities from plants grown in Nebraska, USA.</title>
        <authorList>
            <person name="Schachtman D."/>
        </authorList>
    </citation>
    <scope>NUCLEOTIDE SEQUENCE [LARGE SCALE GENOMIC DNA]</scope>
    <source>
        <strain evidence="7 8">584</strain>
    </source>
</reference>
<evidence type="ECO:0000313" key="8">
    <source>
        <dbReference type="Proteomes" id="UP001262410"/>
    </source>
</evidence>
<dbReference type="InterPro" id="IPR055166">
    <property type="entry name" value="Transc_reg_Sar_Rot_HTH"/>
</dbReference>
<evidence type="ECO:0000256" key="3">
    <source>
        <dbReference type="ARBA" id="ARBA00023015"/>
    </source>
</evidence>
<accession>A0ABU1JUB0</accession>
<dbReference type="Gene3D" id="1.10.10.10">
    <property type="entry name" value="Winged helix-like DNA-binding domain superfamily/Winged helix DNA-binding domain"/>
    <property type="match status" value="1"/>
</dbReference>
<dbReference type="EMBL" id="JAVDPW010000008">
    <property type="protein sequence ID" value="MDR6292202.1"/>
    <property type="molecule type" value="Genomic_DNA"/>
</dbReference>
<name>A0ABU1JUB0_9PROT</name>
<dbReference type="InterPro" id="IPR011991">
    <property type="entry name" value="ArsR-like_HTH"/>
</dbReference>
<dbReference type="PROSITE" id="PS50995">
    <property type="entry name" value="HTH_MARR_2"/>
    <property type="match status" value="1"/>
</dbReference>
<keyword evidence="4 7" id="KW-0238">DNA-binding</keyword>
<evidence type="ECO:0000256" key="2">
    <source>
        <dbReference type="ARBA" id="ARBA00022490"/>
    </source>
</evidence>
<gene>
    <name evidence="7" type="ORF">E9232_004740</name>
</gene>
<dbReference type="InterPro" id="IPR036388">
    <property type="entry name" value="WH-like_DNA-bd_sf"/>
</dbReference>
<comment type="subcellular location">
    <subcellularLocation>
        <location evidence="1">Cytoplasm</location>
    </subcellularLocation>
</comment>
<keyword evidence="8" id="KW-1185">Reference proteome</keyword>
<dbReference type="PANTHER" id="PTHR33164:SF5">
    <property type="entry name" value="ORGANIC HYDROPEROXIDE RESISTANCE TRANSCRIPTIONAL REGULATOR"/>
    <property type="match status" value="1"/>
</dbReference>